<dbReference type="InterPro" id="IPR001005">
    <property type="entry name" value="SANT/Myb"/>
</dbReference>
<dbReference type="PANTHER" id="PTHR23246">
    <property type="entry name" value="NEW-GLUE PROTEIN"/>
    <property type="match status" value="1"/>
</dbReference>
<feature type="region of interest" description="Disordered" evidence="1">
    <location>
        <begin position="1"/>
        <end position="101"/>
    </location>
</feature>
<dbReference type="InterPro" id="IPR053095">
    <property type="entry name" value="Actin-binding/GATA_Znf"/>
</dbReference>
<dbReference type="PANTHER" id="PTHR23246:SF13">
    <property type="entry name" value="GH12359P"/>
    <property type="match status" value="1"/>
</dbReference>
<evidence type="ECO:0000313" key="3">
    <source>
        <dbReference type="EMBL" id="PMD24695.1"/>
    </source>
</evidence>
<accession>A0A2J6QEJ3</accession>
<proteinExistence type="predicted"/>
<reference evidence="3 4" key="1">
    <citation type="submission" date="2016-05" db="EMBL/GenBank/DDBJ databases">
        <title>A degradative enzymes factory behind the ericoid mycorrhizal symbiosis.</title>
        <authorList>
            <consortium name="DOE Joint Genome Institute"/>
            <person name="Martino E."/>
            <person name="Morin E."/>
            <person name="Grelet G."/>
            <person name="Kuo A."/>
            <person name="Kohler A."/>
            <person name="Daghino S."/>
            <person name="Barry K."/>
            <person name="Choi C."/>
            <person name="Cichocki N."/>
            <person name="Clum A."/>
            <person name="Copeland A."/>
            <person name="Hainaut M."/>
            <person name="Haridas S."/>
            <person name="Labutti K."/>
            <person name="Lindquist E."/>
            <person name="Lipzen A."/>
            <person name="Khouja H.-R."/>
            <person name="Murat C."/>
            <person name="Ohm R."/>
            <person name="Olson A."/>
            <person name="Spatafora J."/>
            <person name="Veneault-Fourrey C."/>
            <person name="Henrissat B."/>
            <person name="Grigoriev I."/>
            <person name="Martin F."/>
            <person name="Perotto S."/>
        </authorList>
    </citation>
    <scope>NUCLEOTIDE SEQUENCE [LARGE SCALE GENOMIC DNA]</scope>
    <source>
        <strain evidence="3 4">UAMH 7357</strain>
    </source>
</reference>
<dbReference type="Proteomes" id="UP000235672">
    <property type="component" value="Unassembled WGS sequence"/>
</dbReference>
<dbReference type="InterPro" id="IPR009057">
    <property type="entry name" value="Homeodomain-like_sf"/>
</dbReference>
<dbReference type="Pfam" id="PF13921">
    <property type="entry name" value="Myb_DNA-bind_6"/>
    <property type="match status" value="1"/>
</dbReference>
<feature type="region of interest" description="Disordered" evidence="1">
    <location>
        <begin position="207"/>
        <end position="297"/>
    </location>
</feature>
<dbReference type="OrthoDB" id="4151352at2759"/>
<dbReference type="EMBL" id="KZ613472">
    <property type="protein sequence ID" value="PMD24695.1"/>
    <property type="molecule type" value="Genomic_DNA"/>
</dbReference>
<evidence type="ECO:0000256" key="1">
    <source>
        <dbReference type="SAM" id="MobiDB-lite"/>
    </source>
</evidence>
<evidence type="ECO:0000313" key="4">
    <source>
        <dbReference type="Proteomes" id="UP000235672"/>
    </source>
</evidence>
<dbReference type="CDD" id="cd00167">
    <property type="entry name" value="SANT"/>
    <property type="match status" value="1"/>
</dbReference>
<dbReference type="PROSITE" id="PS50090">
    <property type="entry name" value="MYB_LIKE"/>
    <property type="match status" value="1"/>
</dbReference>
<protein>
    <recommendedName>
        <fullName evidence="2">Myb-like domain-containing protein</fullName>
    </recommendedName>
</protein>
<feature type="domain" description="Myb-like" evidence="2">
    <location>
        <begin position="92"/>
        <end position="142"/>
    </location>
</feature>
<name>A0A2J6QEJ3_9HELO</name>
<feature type="compositionally biased region" description="Low complexity" evidence="1">
    <location>
        <begin position="48"/>
        <end position="60"/>
    </location>
</feature>
<dbReference type="STRING" id="1745343.A0A2J6QEJ3"/>
<dbReference type="Gene3D" id="1.10.10.60">
    <property type="entry name" value="Homeodomain-like"/>
    <property type="match status" value="1"/>
</dbReference>
<feature type="compositionally biased region" description="Low complexity" evidence="1">
    <location>
        <begin position="75"/>
        <end position="89"/>
    </location>
</feature>
<sequence>MPKGHRSQPSQGYYRLTPVTTPTSAYGPISSRPDLQNGYYNSSMPLTPSMSQQSYSQQPSGYATGGPVQLPMSTPQYAQMPQQQQQQPPLASIRPSSGAWNPQDDQTLMAARAQGMNWAPIQQAYFPSKTPNACRKRHERLMERRSADDWDGLKLENLAKNYMGMRREIWSGLAAQTGEKWNVVEQKCMSQGLKNLQTAARSCARRERMLDTSQSGPYTGAYGGRDDSGISIDDDLEADYDGDGQSDRSGSASAYQGHHYSSSAGSGGSAVYHPHGQRLPSMDMGIDAIINRPGNGR</sequence>
<organism evidence="3 4">
    <name type="scientific">Hyaloscypha hepaticicola</name>
    <dbReference type="NCBI Taxonomy" id="2082293"/>
    <lineage>
        <taxon>Eukaryota</taxon>
        <taxon>Fungi</taxon>
        <taxon>Dikarya</taxon>
        <taxon>Ascomycota</taxon>
        <taxon>Pezizomycotina</taxon>
        <taxon>Leotiomycetes</taxon>
        <taxon>Helotiales</taxon>
        <taxon>Hyaloscyphaceae</taxon>
        <taxon>Hyaloscypha</taxon>
    </lineage>
</organism>
<evidence type="ECO:0000259" key="2">
    <source>
        <dbReference type="PROSITE" id="PS50090"/>
    </source>
</evidence>
<dbReference type="SUPFAM" id="SSF46689">
    <property type="entry name" value="Homeodomain-like"/>
    <property type="match status" value="1"/>
</dbReference>
<keyword evidence="4" id="KW-1185">Reference proteome</keyword>
<feature type="compositionally biased region" description="Acidic residues" evidence="1">
    <location>
        <begin position="232"/>
        <end position="244"/>
    </location>
</feature>
<gene>
    <name evidence="3" type="ORF">NA56DRAFT_495846</name>
</gene>
<dbReference type="AlphaFoldDB" id="A0A2J6QEJ3"/>